<dbReference type="Proteomes" id="UP001222325">
    <property type="component" value="Unassembled WGS sequence"/>
</dbReference>
<reference evidence="2" key="1">
    <citation type="submission" date="2023-03" db="EMBL/GenBank/DDBJ databases">
        <title>Massive genome expansion in bonnet fungi (Mycena s.s.) driven by repeated elements and novel gene families across ecological guilds.</title>
        <authorList>
            <consortium name="Lawrence Berkeley National Laboratory"/>
            <person name="Harder C.B."/>
            <person name="Miyauchi S."/>
            <person name="Viragh M."/>
            <person name="Kuo A."/>
            <person name="Thoen E."/>
            <person name="Andreopoulos B."/>
            <person name="Lu D."/>
            <person name="Skrede I."/>
            <person name="Drula E."/>
            <person name="Henrissat B."/>
            <person name="Morin E."/>
            <person name="Kohler A."/>
            <person name="Barry K."/>
            <person name="LaButti K."/>
            <person name="Morin E."/>
            <person name="Salamov A."/>
            <person name="Lipzen A."/>
            <person name="Mereny Z."/>
            <person name="Hegedus B."/>
            <person name="Baldrian P."/>
            <person name="Stursova M."/>
            <person name="Weitz H."/>
            <person name="Taylor A."/>
            <person name="Grigoriev I.V."/>
            <person name="Nagy L.G."/>
            <person name="Martin F."/>
            <person name="Kauserud H."/>
        </authorList>
    </citation>
    <scope>NUCLEOTIDE SEQUENCE</scope>
    <source>
        <strain evidence="2">CBHHK173m</strain>
    </source>
</reference>
<feature type="compositionally biased region" description="Basic residues" evidence="1">
    <location>
        <begin position="53"/>
        <end position="64"/>
    </location>
</feature>
<name>A0AAD6XDI1_9AGAR</name>
<protein>
    <submittedName>
        <fullName evidence="2">Uncharacterized protein</fullName>
    </submittedName>
</protein>
<comment type="caution">
    <text evidence="2">The sequence shown here is derived from an EMBL/GenBank/DDBJ whole genome shotgun (WGS) entry which is preliminary data.</text>
</comment>
<proteinExistence type="predicted"/>
<dbReference type="EMBL" id="JARJCN010000165">
    <property type="protein sequence ID" value="KAJ7066785.1"/>
    <property type="molecule type" value="Genomic_DNA"/>
</dbReference>
<feature type="compositionally biased region" description="Basic and acidic residues" evidence="1">
    <location>
        <begin position="22"/>
        <end position="40"/>
    </location>
</feature>
<keyword evidence="3" id="KW-1185">Reference proteome</keyword>
<feature type="compositionally biased region" description="Basic and acidic residues" evidence="1">
    <location>
        <begin position="65"/>
        <end position="86"/>
    </location>
</feature>
<evidence type="ECO:0000313" key="3">
    <source>
        <dbReference type="Proteomes" id="UP001222325"/>
    </source>
</evidence>
<organism evidence="2 3">
    <name type="scientific">Mycena belliarum</name>
    <dbReference type="NCBI Taxonomy" id="1033014"/>
    <lineage>
        <taxon>Eukaryota</taxon>
        <taxon>Fungi</taxon>
        <taxon>Dikarya</taxon>
        <taxon>Basidiomycota</taxon>
        <taxon>Agaricomycotina</taxon>
        <taxon>Agaricomycetes</taxon>
        <taxon>Agaricomycetidae</taxon>
        <taxon>Agaricales</taxon>
        <taxon>Marasmiineae</taxon>
        <taxon>Mycenaceae</taxon>
        <taxon>Mycena</taxon>
    </lineage>
</organism>
<feature type="region of interest" description="Disordered" evidence="1">
    <location>
        <begin position="21"/>
        <end position="146"/>
    </location>
</feature>
<feature type="compositionally biased region" description="Polar residues" evidence="1">
    <location>
        <begin position="42"/>
        <end position="51"/>
    </location>
</feature>
<dbReference type="AlphaFoldDB" id="A0AAD6XDI1"/>
<sequence>MPPRKPLDSEAKAARRRLALQKFRDKHNADLRDSARERMQRQRTLPTTETQKASKRAAAKKYREKHKESIHARDSLRRARKRREEEAALTPEESLTTTLNPVPPSEAARRHKYWEEWSPPPESEGGSDTDSAGKDNSPISGSIFYGRAKSRTPPDLHCECRLPAFCPKCTCGCDYMCCLYHHDDESEHRKWMKDLTREENMLRAKGLRPA</sequence>
<gene>
    <name evidence="2" type="ORF">B0H15DRAFT_958389</name>
</gene>
<evidence type="ECO:0000313" key="2">
    <source>
        <dbReference type="EMBL" id="KAJ7066785.1"/>
    </source>
</evidence>
<accession>A0AAD6XDI1</accession>
<evidence type="ECO:0000256" key="1">
    <source>
        <dbReference type="SAM" id="MobiDB-lite"/>
    </source>
</evidence>